<reference evidence="1 2" key="1">
    <citation type="submission" date="2019-06" db="EMBL/GenBank/DDBJ databases">
        <title>The draft genome of Rhizobium smilacinae PTYR-5.</title>
        <authorList>
            <person name="Liu L."/>
            <person name="Li L."/>
            <person name="Zhang X."/>
        </authorList>
    </citation>
    <scope>NUCLEOTIDE SEQUENCE [LARGE SCALE GENOMIC DNA]</scope>
    <source>
        <strain evidence="1 2">PTYR-5</strain>
    </source>
</reference>
<name>A0A5C4XUY6_9HYPH</name>
<dbReference type="EMBL" id="VDMN01000001">
    <property type="protein sequence ID" value="TNM66470.1"/>
    <property type="molecule type" value="Genomic_DNA"/>
</dbReference>
<evidence type="ECO:0000313" key="1">
    <source>
        <dbReference type="EMBL" id="TNM66470.1"/>
    </source>
</evidence>
<dbReference type="AlphaFoldDB" id="A0A5C4XUY6"/>
<sequence>MRKAENPAARVSANRVLDILAIAKPLECQNPTETNPEIQSEMLAVASVMRRCRVSFWHAQTICRLYGLGGQHA</sequence>
<accession>A0A5C4XUY6</accession>
<dbReference type="Proteomes" id="UP000311605">
    <property type="component" value="Unassembled WGS sequence"/>
</dbReference>
<dbReference type="RefSeq" id="WP_139675863.1">
    <property type="nucleotide sequence ID" value="NZ_VDMN01000001.1"/>
</dbReference>
<keyword evidence="2" id="KW-1185">Reference proteome</keyword>
<gene>
    <name evidence="1" type="ORF">FHP24_09810</name>
</gene>
<dbReference type="OrthoDB" id="8381425at2"/>
<proteinExistence type="predicted"/>
<organism evidence="1 2">
    <name type="scientific">Aliirhizobium smilacinae</name>
    <dbReference type="NCBI Taxonomy" id="1395944"/>
    <lineage>
        <taxon>Bacteria</taxon>
        <taxon>Pseudomonadati</taxon>
        <taxon>Pseudomonadota</taxon>
        <taxon>Alphaproteobacteria</taxon>
        <taxon>Hyphomicrobiales</taxon>
        <taxon>Rhizobiaceae</taxon>
        <taxon>Aliirhizobium</taxon>
    </lineage>
</organism>
<comment type="caution">
    <text evidence="1">The sequence shown here is derived from an EMBL/GenBank/DDBJ whole genome shotgun (WGS) entry which is preliminary data.</text>
</comment>
<protein>
    <submittedName>
        <fullName evidence="1">Uncharacterized protein</fullName>
    </submittedName>
</protein>
<evidence type="ECO:0000313" key="2">
    <source>
        <dbReference type="Proteomes" id="UP000311605"/>
    </source>
</evidence>